<protein>
    <submittedName>
        <fullName evidence="3">Uncharacterized protein</fullName>
    </submittedName>
</protein>
<dbReference type="RefSeq" id="WP_214058103.1">
    <property type="nucleotide sequence ID" value="NZ_BAAAHS010000113.1"/>
</dbReference>
<feature type="chain" id="PRO_5046405579" evidence="2">
    <location>
        <begin position="27"/>
        <end position="211"/>
    </location>
</feature>
<gene>
    <name evidence="3" type="ORF">ENKNEFLB_00906</name>
</gene>
<dbReference type="EMBL" id="CP075371">
    <property type="protein sequence ID" value="QVT78529.1"/>
    <property type="molecule type" value="Genomic_DNA"/>
</dbReference>
<accession>A0ABX8EE41</accession>
<organism evidence="3 4">
    <name type="scientific">Nocardioides aquaticus</name>
    <dbReference type="NCBI Taxonomy" id="160826"/>
    <lineage>
        <taxon>Bacteria</taxon>
        <taxon>Bacillati</taxon>
        <taxon>Actinomycetota</taxon>
        <taxon>Actinomycetes</taxon>
        <taxon>Propionibacteriales</taxon>
        <taxon>Nocardioidaceae</taxon>
        <taxon>Nocardioides</taxon>
    </lineage>
</organism>
<sequence length="211" mass="22000">MTRRSPLARRLVPAAALLVIGAPALASCGFDYQTNQVNTISHDVGERGGTLDAIGVVLVSAQPGSGTLVTTFVNQSPESAATVESLAGTGEPVVDAPSFEPIEVPPLDRVTTTDQEGVGVGGIPVEGDFVPGDFAPIEYTLDDGTTIDLNVPVVPGCRQWEGVDTSSDADALQPEAADPQLEEPEGTEEPGEQLESDSNAWDCVLPEPFHH</sequence>
<evidence type="ECO:0000256" key="1">
    <source>
        <dbReference type="SAM" id="MobiDB-lite"/>
    </source>
</evidence>
<feature type="compositionally biased region" description="Acidic residues" evidence="1">
    <location>
        <begin position="180"/>
        <end position="195"/>
    </location>
</feature>
<keyword evidence="2" id="KW-0732">Signal</keyword>
<evidence type="ECO:0000313" key="3">
    <source>
        <dbReference type="EMBL" id="QVT78529.1"/>
    </source>
</evidence>
<dbReference type="Proteomes" id="UP000679307">
    <property type="component" value="Chromosome"/>
</dbReference>
<proteinExistence type="predicted"/>
<reference evidence="3 4" key="1">
    <citation type="submission" date="2021-05" db="EMBL/GenBank/DDBJ databases">
        <title>Complete genome of Nocardioides aquaticus KCTC 9944T isolated from meromictic and hypersaline Ekho Lake, Antarctica.</title>
        <authorList>
            <person name="Hwang K."/>
            <person name="Kim K.M."/>
            <person name="Choe H."/>
        </authorList>
    </citation>
    <scope>NUCLEOTIDE SEQUENCE [LARGE SCALE GENOMIC DNA]</scope>
    <source>
        <strain evidence="3 4">KCTC 9944</strain>
    </source>
</reference>
<name>A0ABX8EE41_9ACTN</name>
<dbReference type="PROSITE" id="PS51257">
    <property type="entry name" value="PROKAR_LIPOPROTEIN"/>
    <property type="match status" value="1"/>
</dbReference>
<evidence type="ECO:0000313" key="4">
    <source>
        <dbReference type="Proteomes" id="UP000679307"/>
    </source>
</evidence>
<feature type="region of interest" description="Disordered" evidence="1">
    <location>
        <begin position="162"/>
        <end position="211"/>
    </location>
</feature>
<evidence type="ECO:0000256" key="2">
    <source>
        <dbReference type="SAM" id="SignalP"/>
    </source>
</evidence>
<feature type="signal peptide" evidence="2">
    <location>
        <begin position="1"/>
        <end position="26"/>
    </location>
</feature>
<keyword evidence="4" id="KW-1185">Reference proteome</keyword>